<dbReference type="Gene3D" id="2.20.110.10">
    <property type="entry name" value="Histone H3 K4-specific methyltransferase SET7/9 N-terminal domain"/>
    <property type="match status" value="7"/>
</dbReference>
<dbReference type="PANTHER" id="PTHR43215:SF14">
    <property type="entry name" value="RADIAL SPOKE HEAD 1 HOMOLOG"/>
    <property type="match status" value="1"/>
</dbReference>
<dbReference type="AlphaFoldDB" id="A0A1R2B469"/>
<keyword evidence="1" id="KW-0677">Repeat</keyword>
<comment type="caution">
    <text evidence="2">The sequence shown here is derived from an EMBL/GenBank/DDBJ whole genome shotgun (WGS) entry which is preliminary data.</text>
</comment>
<proteinExistence type="predicted"/>
<name>A0A1R2B469_9CILI</name>
<protein>
    <recommendedName>
        <fullName evidence="4">MORN repeat protein</fullName>
    </recommendedName>
</protein>
<dbReference type="PANTHER" id="PTHR43215">
    <property type="entry name" value="RADIAL SPOKE HEAD 1 HOMOLOG"/>
    <property type="match status" value="1"/>
</dbReference>
<keyword evidence="3" id="KW-1185">Reference proteome</keyword>
<accession>A0A1R2B469</accession>
<dbReference type="OrthoDB" id="423343at2759"/>
<evidence type="ECO:0000256" key="1">
    <source>
        <dbReference type="ARBA" id="ARBA00022737"/>
    </source>
</evidence>
<evidence type="ECO:0000313" key="2">
    <source>
        <dbReference type="EMBL" id="OMJ71593.1"/>
    </source>
</evidence>
<dbReference type="Proteomes" id="UP000187209">
    <property type="component" value="Unassembled WGS sequence"/>
</dbReference>
<organism evidence="2 3">
    <name type="scientific">Stentor coeruleus</name>
    <dbReference type="NCBI Taxonomy" id="5963"/>
    <lineage>
        <taxon>Eukaryota</taxon>
        <taxon>Sar</taxon>
        <taxon>Alveolata</taxon>
        <taxon>Ciliophora</taxon>
        <taxon>Postciliodesmatophora</taxon>
        <taxon>Heterotrichea</taxon>
        <taxon>Heterotrichida</taxon>
        <taxon>Stentoridae</taxon>
        <taxon>Stentor</taxon>
    </lineage>
</organism>
<gene>
    <name evidence="2" type="ORF">SteCoe_30161</name>
</gene>
<evidence type="ECO:0008006" key="4">
    <source>
        <dbReference type="Google" id="ProtNLM"/>
    </source>
</evidence>
<dbReference type="Pfam" id="PF02493">
    <property type="entry name" value="MORN"/>
    <property type="match status" value="16"/>
</dbReference>
<reference evidence="2 3" key="1">
    <citation type="submission" date="2016-11" db="EMBL/GenBank/DDBJ databases">
        <title>The macronuclear genome of Stentor coeruleus: a giant cell with tiny introns.</title>
        <authorList>
            <person name="Slabodnick M."/>
            <person name="Ruby J.G."/>
            <person name="Reiff S.B."/>
            <person name="Swart E.C."/>
            <person name="Gosai S."/>
            <person name="Prabakaran S."/>
            <person name="Witkowska E."/>
            <person name="Larue G.E."/>
            <person name="Fisher S."/>
            <person name="Freeman R.M."/>
            <person name="Gunawardena J."/>
            <person name="Chu W."/>
            <person name="Stover N.A."/>
            <person name="Gregory B.D."/>
            <person name="Nowacki M."/>
            <person name="Derisi J."/>
            <person name="Roy S.W."/>
            <person name="Marshall W.F."/>
            <person name="Sood P."/>
        </authorList>
    </citation>
    <scope>NUCLEOTIDE SEQUENCE [LARGE SCALE GENOMIC DNA]</scope>
    <source>
        <strain evidence="2">WM001</strain>
    </source>
</reference>
<sequence>MGCTSLKSLNILSIEKFGLKYKVTYSDNSIYMGELQNHKREGFGYYRFNKIEEYHGNWRNDLRSGKGECTKSNKDHYKGNWENNQMSGFGILTSKILGCKYKGQWQQNRPHGSGVYKIEGPVKIEGTWKFGYLEGPGKVIWTNGWSISGTFTKNRLNNNVQIEGPDTNGAYIERYDIEIPIIGRGFFPINYRFRVYEGQFEGIFIINGTDIFKGLVEFNPEYLINAIDDPQEIENIEKLSESLTFKGIYYWPNGNYMEGIMKCQVFLLSDEEDKDVIRGYNGDWVSGRRKLEWDAFLVLDGEGVMCENEENCYEGKWEMGEKHGFGIMTWVKSAKKYTGHWENGIYNGFGVLYSEQDEVFEGVFENGIFITGKATYNDGSSFIGRLKDNILLIGELKYPNSDYYIGQLNDKHRSGKGTMYWNNGDTYQGDWVNDLQHGKGTFTYKNGDYYIGSWVKGKRHGIGFDHIEPTIPYLWEKNLKIEPYIPELAFKVYDKAGLGLIREENMFRLSYSGDLYVFTDVENEDEHVGILWKNNGEVYEGKFENYLPAGKGTYKTNNGTWIIGEFLWENLKNLESITTECTSEASNLIGTGEIHLPNGCIIKGQWENSQIIKQAECFFPDGSIYIGEMKNSLPDGKGKMSNPIGQIYEGEFKEGKKHGYGYYIDSNESYKGMWYYDKKQGTGISKNLDDTLYTGMWKKDKKHGPCTIVLANKEKFLCEFVNDEVLEPGTLITTEGTMESKLWKDGKVIDYEESLSSLFADESIVDSIVS</sequence>
<dbReference type="EMBL" id="MPUH01000976">
    <property type="protein sequence ID" value="OMJ71593.1"/>
    <property type="molecule type" value="Genomic_DNA"/>
</dbReference>
<dbReference type="SMART" id="SM00698">
    <property type="entry name" value="MORN"/>
    <property type="match status" value="15"/>
</dbReference>
<evidence type="ECO:0000313" key="3">
    <source>
        <dbReference type="Proteomes" id="UP000187209"/>
    </source>
</evidence>
<dbReference type="InterPro" id="IPR003409">
    <property type="entry name" value="MORN"/>
</dbReference>
<dbReference type="GO" id="GO:0005829">
    <property type="term" value="C:cytosol"/>
    <property type="evidence" value="ECO:0007669"/>
    <property type="project" value="TreeGrafter"/>
</dbReference>
<dbReference type="SUPFAM" id="SSF82185">
    <property type="entry name" value="Histone H3 K4-specific methyltransferase SET7/9 N-terminal domain"/>
    <property type="match status" value="6"/>
</dbReference>